<evidence type="ECO:0000256" key="4">
    <source>
        <dbReference type="ARBA" id="ARBA00022989"/>
    </source>
</evidence>
<reference evidence="7 8" key="1">
    <citation type="journal article" date="2015" name="Genome Biol.">
        <title>Comparative genomics of Steinernema reveals deeply conserved gene regulatory networks.</title>
        <authorList>
            <person name="Dillman A.R."/>
            <person name="Macchietto M."/>
            <person name="Porter C.F."/>
            <person name="Rogers A."/>
            <person name="Williams B."/>
            <person name="Antoshechkin I."/>
            <person name="Lee M.M."/>
            <person name="Goodwin Z."/>
            <person name="Lu X."/>
            <person name="Lewis E.E."/>
            <person name="Goodrich-Blair H."/>
            <person name="Stock S.P."/>
            <person name="Adams B.J."/>
            <person name="Sternberg P.W."/>
            <person name="Mortazavi A."/>
        </authorList>
    </citation>
    <scope>NUCLEOTIDE SEQUENCE [LARGE SCALE GENOMIC DNA]</scope>
    <source>
        <strain evidence="7 8">ALL</strain>
    </source>
</reference>
<evidence type="ECO:0000313" key="8">
    <source>
        <dbReference type="Proteomes" id="UP000298663"/>
    </source>
</evidence>
<evidence type="ECO:0000313" key="7">
    <source>
        <dbReference type="EMBL" id="TKR71843.1"/>
    </source>
</evidence>
<dbReference type="EMBL" id="AZBU02000006">
    <property type="protein sequence ID" value="TKR71843.1"/>
    <property type="molecule type" value="Genomic_DNA"/>
</dbReference>
<keyword evidence="5 6" id="KW-0472">Membrane</keyword>
<feature type="transmembrane region" description="Helical" evidence="6">
    <location>
        <begin position="23"/>
        <end position="42"/>
    </location>
</feature>
<keyword evidence="8" id="KW-1185">Reference proteome</keyword>
<keyword evidence="4 6" id="KW-1133">Transmembrane helix</keyword>
<comment type="caution">
    <text evidence="7">The sequence shown here is derived from an EMBL/GenBank/DDBJ whole genome shotgun (WGS) entry which is preliminary data.</text>
</comment>
<dbReference type="GO" id="GO:0016020">
    <property type="term" value="C:membrane"/>
    <property type="evidence" value="ECO:0007669"/>
    <property type="project" value="UniProtKB-SubCell"/>
</dbReference>
<dbReference type="Proteomes" id="UP000298663">
    <property type="component" value="Unassembled WGS sequence"/>
</dbReference>
<feature type="transmembrane region" description="Helical" evidence="6">
    <location>
        <begin position="49"/>
        <end position="71"/>
    </location>
</feature>
<keyword evidence="3 6" id="KW-0812">Transmembrane</keyword>
<organism evidence="7 8">
    <name type="scientific">Steinernema carpocapsae</name>
    <name type="common">Entomopathogenic nematode</name>
    <dbReference type="NCBI Taxonomy" id="34508"/>
    <lineage>
        <taxon>Eukaryota</taxon>
        <taxon>Metazoa</taxon>
        <taxon>Ecdysozoa</taxon>
        <taxon>Nematoda</taxon>
        <taxon>Chromadorea</taxon>
        <taxon>Rhabditida</taxon>
        <taxon>Tylenchina</taxon>
        <taxon>Panagrolaimomorpha</taxon>
        <taxon>Strongyloidoidea</taxon>
        <taxon>Steinernematidae</taxon>
        <taxon>Steinernema</taxon>
    </lineage>
</organism>
<protein>
    <recommendedName>
        <fullName evidence="9">Plasma membrane proteolipid 3</fullName>
    </recommendedName>
</protein>
<evidence type="ECO:0008006" key="9">
    <source>
        <dbReference type="Google" id="ProtNLM"/>
    </source>
</evidence>
<dbReference type="AlphaFoldDB" id="A0A4U5MR86"/>
<evidence type="ECO:0000256" key="2">
    <source>
        <dbReference type="ARBA" id="ARBA00009530"/>
    </source>
</evidence>
<evidence type="ECO:0000256" key="1">
    <source>
        <dbReference type="ARBA" id="ARBA00004370"/>
    </source>
</evidence>
<proteinExistence type="inferred from homology"/>
<gene>
    <name evidence="7" type="ORF">L596_019377</name>
</gene>
<dbReference type="Pfam" id="PF01679">
    <property type="entry name" value="Pmp3"/>
    <property type="match status" value="1"/>
</dbReference>
<dbReference type="InterPro" id="IPR000612">
    <property type="entry name" value="PMP3"/>
</dbReference>
<evidence type="ECO:0000256" key="3">
    <source>
        <dbReference type="ARBA" id="ARBA00022692"/>
    </source>
</evidence>
<evidence type="ECO:0000256" key="5">
    <source>
        <dbReference type="ARBA" id="ARBA00023136"/>
    </source>
</evidence>
<sequence length="95" mass="10152">MCGGGGYGFCCGYGGFGSSKCGALFLCPWVFLCSPFAVALEFGCGSDLVVNLLLSSCFIFPGVLHAAYLIYFSPSDVYVVETPDRFEVLKTSDFL</sequence>
<evidence type="ECO:0000256" key="6">
    <source>
        <dbReference type="SAM" id="Phobius"/>
    </source>
</evidence>
<reference evidence="7 8" key="2">
    <citation type="journal article" date="2019" name="G3 (Bethesda)">
        <title>Hybrid Assembly of the Genome of the Entomopathogenic Nematode Steinernema carpocapsae Identifies the X-Chromosome.</title>
        <authorList>
            <person name="Serra L."/>
            <person name="Macchietto M."/>
            <person name="Macias-Munoz A."/>
            <person name="McGill C.J."/>
            <person name="Rodriguez I.M."/>
            <person name="Rodriguez B."/>
            <person name="Murad R."/>
            <person name="Mortazavi A."/>
        </authorList>
    </citation>
    <scope>NUCLEOTIDE SEQUENCE [LARGE SCALE GENOMIC DNA]</scope>
    <source>
        <strain evidence="7 8">ALL</strain>
    </source>
</reference>
<comment type="similarity">
    <text evidence="2">Belongs to the UPF0057 (PMP3) family.</text>
</comment>
<dbReference type="OrthoDB" id="2802411at2759"/>
<accession>A0A4U5MR86</accession>
<comment type="subcellular location">
    <subcellularLocation>
        <location evidence="1">Membrane</location>
    </subcellularLocation>
</comment>
<name>A0A4U5MR86_STECR</name>